<protein>
    <submittedName>
        <fullName evidence="2">NAD kinase domain containing 1</fullName>
    </submittedName>
</protein>
<reference evidence="2 3" key="1">
    <citation type="submission" date="2024-11" db="EMBL/GenBank/DDBJ databases">
        <title>Adaptive evolution of stress response genes in parasites aligns with host niche diversity.</title>
        <authorList>
            <person name="Hahn C."/>
            <person name="Resl P."/>
        </authorList>
    </citation>
    <scope>NUCLEOTIDE SEQUENCE [LARGE SCALE GENOMIC DNA]</scope>
    <source>
        <strain evidence="2">EGGRZ-B1_66</strain>
        <tissue evidence="2">Body</tissue>
    </source>
</reference>
<keyword evidence="1" id="KW-0472">Membrane</keyword>
<feature type="transmembrane region" description="Helical" evidence="1">
    <location>
        <begin position="154"/>
        <end position="177"/>
    </location>
</feature>
<dbReference type="PANTHER" id="PTHR12625">
    <property type="entry name" value="LIPOCALIN-1 INTERACTING MEMBRANE RECEPTOR LIMR"/>
    <property type="match status" value="1"/>
</dbReference>
<keyword evidence="2" id="KW-0418">Kinase</keyword>
<feature type="transmembrane region" description="Helical" evidence="1">
    <location>
        <begin position="111"/>
        <end position="133"/>
    </location>
</feature>
<evidence type="ECO:0000256" key="1">
    <source>
        <dbReference type="SAM" id="Phobius"/>
    </source>
</evidence>
<evidence type="ECO:0000313" key="3">
    <source>
        <dbReference type="Proteomes" id="UP001626550"/>
    </source>
</evidence>
<dbReference type="InterPro" id="IPR008075">
    <property type="entry name" value="LIMR"/>
</dbReference>
<organism evidence="2 3">
    <name type="scientific">Cichlidogyrus casuarinus</name>
    <dbReference type="NCBI Taxonomy" id="1844966"/>
    <lineage>
        <taxon>Eukaryota</taxon>
        <taxon>Metazoa</taxon>
        <taxon>Spiralia</taxon>
        <taxon>Lophotrochozoa</taxon>
        <taxon>Platyhelminthes</taxon>
        <taxon>Monogenea</taxon>
        <taxon>Monopisthocotylea</taxon>
        <taxon>Dactylogyridea</taxon>
        <taxon>Ancyrocephalidae</taxon>
        <taxon>Cichlidogyrus</taxon>
    </lineage>
</organism>
<proteinExistence type="predicted"/>
<keyword evidence="2" id="KW-0808">Transferase</keyword>
<dbReference type="GO" id="GO:0016301">
    <property type="term" value="F:kinase activity"/>
    <property type="evidence" value="ECO:0007669"/>
    <property type="project" value="UniProtKB-KW"/>
</dbReference>
<dbReference type="EMBL" id="JBJKFK010000010">
    <property type="protein sequence ID" value="KAL3321129.1"/>
    <property type="molecule type" value="Genomic_DNA"/>
</dbReference>
<keyword evidence="1" id="KW-1133">Transmembrane helix</keyword>
<name>A0ABD2QNL7_9PLAT</name>
<dbReference type="Proteomes" id="UP001626550">
    <property type="component" value="Unassembled WGS sequence"/>
</dbReference>
<feature type="transmembrane region" description="Helical" evidence="1">
    <location>
        <begin position="313"/>
        <end position="333"/>
    </location>
</feature>
<dbReference type="AlphaFoldDB" id="A0ABD2QNL7"/>
<comment type="caution">
    <text evidence="2">The sequence shown here is derived from an EMBL/GenBank/DDBJ whole genome shotgun (WGS) entry which is preliminary data.</text>
</comment>
<keyword evidence="1" id="KW-0812">Transmembrane</keyword>
<feature type="transmembrane region" description="Helical" evidence="1">
    <location>
        <begin position="58"/>
        <end position="91"/>
    </location>
</feature>
<dbReference type="PANTHER" id="PTHR12625:SF0">
    <property type="entry name" value="PROTEIN LILIPOD"/>
    <property type="match status" value="1"/>
</dbReference>
<gene>
    <name evidence="2" type="primary">NADKD1</name>
    <name evidence="2" type="ORF">Ciccas_000204</name>
</gene>
<evidence type="ECO:0000313" key="2">
    <source>
        <dbReference type="EMBL" id="KAL3321129.1"/>
    </source>
</evidence>
<keyword evidence="3" id="KW-1185">Reference proteome</keyword>
<accession>A0ABD2QNL7</accession>
<sequence>MEYDFIVMREFADSFDSCESERCCLQLKKQKLASELQLVQANLKHSSFDKLRIWLKPLLCGALIASFVFILVLVVFAVFFNIFNICVLLFFGNSMKNNDSIFSSRFGRVGAIIQVSLVHFLLITSLWGFYFSHSFAPRIRLLRPKARRTSADQVLANLTFLLLITSALPLQSAFLGFTAVTPLENSVLAPIFTPYKNAELAVRTPIETSSEKSLTRLIFSKPTSILTSIMITPDEPTFRHEEAVKNGTAEIIRAFLGRILPMLQNKEDKPTQDKCSKQSGETVTISLSWIYRMLMGENSVSRQCPVISGMSTAATLLVLLCYNVAFLLSSYFITGPRLKQASALLWADIRKLSNNQNPSN</sequence>